<dbReference type="Proteomes" id="UP000267798">
    <property type="component" value="Unassembled WGS sequence"/>
</dbReference>
<feature type="transmembrane region" description="Helical" evidence="1">
    <location>
        <begin position="20"/>
        <end position="44"/>
    </location>
</feature>
<keyword evidence="1" id="KW-0472">Membrane</keyword>
<dbReference type="OrthoDB" id="2596219at2"/>
<gene>
    <name evidence="2" type="ORF">D3P09_12980</name>
</gene>
<feature type="transmembrane region" description="Helical" evidence="1">
    <location>
        <begin position="152"/>
        <end position="172"/>
    </location>
</feature>
<feature type="transmembrane region" description="Helical" evidence="1">
    <location>
        <begin position="127"/>
        <end position="146"/>
    </location>
</feature>
<evidence type="ECO:0000256" key="1">
    <source>
        <dbReference type="SAM" id="Phobius"/>
    </source>
</evidence>
<feature type="transmembrane region" description="Helical" evidence="1">
    <location>
        <begin position="83"/>
        <end position="107"/>
    </location>
</feature>
<dbReference type="RefSeq" id="WP_120110382.1">
    <property type="nucleotide sequence ID" value="NZ_QXQB01000002.1"/>
</dbReference>
<dbReference type="EMBL" id="QXQB01000002">
    <property type="protein sequence ID" value="RJX40264.1"/>
    <property type="molecule type" value="Genomic_DNA"/>
</dbReference>
<proteinExistence type="predicted"/>
<keyword evidence="3" id="KW-1185">Reference proteome</keyword>
<keyword evidence="1" id="KW-1133">Transmembrane helix</keyword>
<feature type="transmembrane region" description="Helical" evidence="1">
    <location>
        <begin position="56"/>
        <end position="71"/>
    </location>
</feature>
<evidence type="ECO:0008006" key="4">
    <source>
        <dbReference type="Google" id="ProtNLM"/>
    </source>
</evidence>
<name>A0A3A6Q2S7_9BACL</name>
<keyword evidence="1" id="KW-0812">Transmembrane</keyword>
<evidence type="ECO:0000313" key="2">
    <source>
        <dbReference type="EMBL" id="RJX40264.1"/>
    </source>
</evidence>
<reference evidence="2 3" key="1">
    <citation type="submission" date="2018-09" db="EMBL/GenBank/DDBJ databases">
        <title>Paenibacillus aracenensis nov. sp. isolated from a cave in southern Spain.</title>
        <authorList>
            <person name="Jurado V."/>
            <person name="Gutierrez-Patricio S."/>
            <person name="Gonzalez-Pimentel J.L."/>
            <person name="Miller A.Z."/>
            <person name="Laiz L."/>
            <person name="Saiz-Jimenez C."/>
        </authorList>
    </citation>
    <scope>NUCLEOTIDE SEQUENCE [LARGE SCALE GENOMIC DNA]</scope>
    <source>
        <strain evidence="2 3">JCM 19203</strain>
    </source>
</reference>
<evidence type="ECO:0000313" key="3">
    <source>
        <dbReference type="Proteomes" id="UP000267798"/>
    </source>
</evidence>
<comment type="caution">
    <text evidence="2">The sequence shown here is derived from an EMBL/GenBank/DDBJ whole genome shotgun (WGS) entry which is preliminary data.</text>
</comment>
<accession>A0A3A6Q2S7</accession>
<dbReference type="AlphaFoldDB" id="A0A3A6Q2S7"/>
<sequence>MVQDSFNKFFWGFLFIMFDFRIQGFDIMPDIIGYILFTLGLLALSEYNHHFAQGKTYSMIMAVLSIFSIYERPAQGGGVHINFMGTIVALVSIVLLLMIVYHLLMGIKEMAARQQQPGIVEEAEKKWTYFLIYQIASLFLFVLIFIPPLFIMGAIAMFIVTIILMATLMLFMRSCGQQLQS</sequence>
<protein>
    <recommendedName>
        <fullName evidence="4">Integral membrane protein</fullName>
    </recommendedName>
</protein>
<organism evidence="2 3">
    <name type="scientific">Paenibacillus pinisoli</name>
    <dbReference type="NCBI Taxonomy" id="1276110"/>
    <lineage>
        <taxon>Bacteria</taxon>
        <taxon>Bacillati</taxon>
        <taxon>Bacillota</taxon>
        <taxon>Bacilli</taxon>
        <taxon>Bacillales</taxon>
        <taxon>Paenibacillaceae</taxon>
        <taxon>Paenibacillus</taxon>
    </lineage>
</organism>